<feature type="domain" description="Methyltransferase" evidence="1">
    <location>
        <begin position="45"/>
        <end position="133"/>
    </location>
</feature>
<comment type="caution">
    <text evidence="2">The sequence shown here is derived from an EMBL/GenBank/DDBJ whole genome shotgun (WGS) entry which is preliminary data.</text>
</comment>
<evidence type="ECO:0000313" key="2">
    <source>
        <dbReference type="EMBL" id="NMO15985.1"/>
    </source>
</evidence>
<protein>
    <submittedName>
        <fullName evidence="2">Methyltransferase domain-containing protein</fullName>
    </submittedName>
</protein>
<dbReference type="AlphaFoldDB" id="A0A848LG03"/>
<keyword evidence="2" id="KW-0489">Methyltransferase</keyword>
<evidence type="ECO:0000313" key="3">
    <source>
        <dbReference type="Proteomes" id="UP000518300"/>
    </source>
</evidence>
<dbReference type="InterPro" id="IPR029063">
    <property type="entry name" value="SAM-dependent_MTases_sf"/>
</dbReference>
<dbReference type="Gene3D" id="3.40.50.150">
    <property type="entry name" value="Vaccinia Virus protein VP39"/>
    <property type="match status" value="1"/>
</dbReference>
<accession>A0A848LG03</accession>
<dbReference type="Proteomes" id="UP000518300">
    <property type="component" value="Unassembled WGS sequence"/>
</dbReference>
<dbReference type="EMBL" id="JABBJJ010000053">
    <property type="protein sequence ID" value="NMO15985.1"/>
    <property type="molecule type" value="Genomic_DNA"/>
</dbReference>
<organism evidence="2 3">
    <name type="scientific">Pyxidicoccus fallax</name>
    <dbReference type="NCBI Taxonomy" id="394095"/>
    <lineage>
        <taxon>Bacteria</taxon>
        <taxon>Pseudomonadati</taxon>
        <taxon>Myxococcota</taxon>
        <taxon>Myxococcia</taxon>
        <taxon>Myxococcales</taxon>
        <taxon>Cystobacterineae</taxon>
        <taxon>Myxococcaceae</taxon>
        <taxon>Pyxidicoccus</taxon>
    </lineage>
</organism>
<gene>
    <name evidence="2" type="ORF">HG543_14165</name>
</gene>
<dbReference type="RefSeq" id="WP_169345273.1">
    <property type="nucleotide sequence ID" value="NZ_JABBJJ010000053.1"/>
</dbReference>
<dbReference type="InterPro" id="IPR041698">
    <property type="entry name" value="Methyltransf_25"/>
</dbReference>
<dbReference type="Pfam" id="PF13649">
    <property type="entry name" value="Methyltransf_25"/>
    <property type="match status" value="1"/>
</dbReference>
<keyword evidence="2" id="KW-0808">Transferase</keyword>
<proteinExistence type="predicted"/>
<name>A0A848LG03_9BACT</name>
<dbReference type="GO" id="GO:0032259">
    <property type="term" value="P:methylation"/>
    <property type="evidence" value="ECO:0007669"/>
    <property type="project" value="UniProtKB-KW"/>
</dbReference>
<dbReference type="SUPFAM" id="SSF53335">
    <property type="entry name" value="S-adenosyl-L-methionine-dependent methyltransferases"/>
    <property type="match status" value="1"/>
</dbReference>
<dbReference type="GO" id="GO:0008168">
    <property type="term" value="F:methyltransferase activity"/>
    <property type="evidence" value="ECO:0007669"/>
    <property type="project" value="UniProtKB-KW"/>
</dbReference>
<dbReference type="CDD" id="cd02440">
    <property type="entry name" value="AdoMet_MTases"/>
    <property type="match status" value="1"/>
</dbReference>
<dbReference type="Gene3D" id="2.20.130.10">
    <property type="entry name" value="CAC2371-like domains"/>
    <property type="match status" value="1"/>
</dbReference>
<sequence length="241" mass="27280">MTPLLYGELVGWYHLVDPPEDHEDEARCIQEAFERAVSPRPETLLDLGAGAGNNALHLKKRFTCTLADLSPDMLALSREQNPECEHVLGDLRTLRLGRQFDVVLVHDAITYMLTEEDLSAAVQTAFEHTRPGGATIIAPDCFRETFEDATEMLEADREGRSLRGLIWSWAPDPEDTTCRTEYAFLLREGGSVRAVHDRHVEGLFPRETWHRVLSRAGFQFETIQRPAGDGSFDDIFLCRRP</sequence>
<keyword evidence="3" id="KW-1185">Reference proteome</keyword>
<evidence type="ECO:0000259" key="1">
    <source>
        <dbReference type="Pfam" id="PF13649"/>
    </source>
</evidence>
<reference evidence="2 3" key="1">
    <citation type="submission" date="2020-04" db="EMBL/GenBank/DDBJ databases">
        <title>Draft genome of Pyxidicoccus fallax type strain.</title>
        <authorList>
            <person name="Whitworth D.E."/>
        </authorList>
    </citation>
    <scope>NUCLEOTIDE SEQUENCE [LARGE SCALE GENOMIC DNA]</scope>
    <source>
        <strain evidence="2 3">DSM 14698</strain>
    </source>
</reference>